<dbReference type="EMBL" id="VBPB01000294">
    <property type="protein sequence ID" value="TMQ69629.1"/>
    <property type="molecule type" value="Genomic_DNA"/>
</dbReference>
<evidence type="ECO:0000313" key="3">
    <source>
        <dbReference type="EMBL" id="TMQ69629.1"/>
    </source>
</evidence>
<gene>
    <name evidence="3" type="ORF">E6K81_14510</name>
</gene>
<accession>A0A538U1F9</accession>
<protein>
    <recommendedName>
        <fullName evidence="5">Glycine zipper 2TM domain-containing protein</fullName>
    </recommendedName>
</protein>
<proteinExistence type="predicted"/>
<dbReference type="PROSITE" id="PS51257">
    <property type="entry name" value="PROKAR_LIPOPROTEIN"/>
    <property type="match status" value="1"/>
</dbReference>
<evidence type="ECO:0008006" key="5">
    <source>
        <dbReference type="Google" id="ProtNLM"/>
    </source>
</evidence>
<feature type="chain" id="PRO_5022238153" description="Glycine zipper 2TM domain-containing protein" evidence="2">
    <location>
        <begin position="20"/>
        <end position="257"/>
    </location>
</feature>
<sequence length="257" mass="25070">MRKTLILICGILAATALLAGCGAKKDDQAAATASDSLLASNPQEPAAGSITPQTPAQTPEPAPVPTQAPAPKPKPTASKPAVRRPAANPGVTVPGGTPIKVTMDANITSETAQTGDTWTGVVKEPVVIGTAAPIPAGSVVRGVITGSLAAERGNRAFLALEVTSVTVDGKEHSLSASTDSIIAGSPRARNVGAIAGGAAAGALLGKAIGGGGKGALIGGLLGGAAATGAVAKTKGYQVVLKPGTELTFTVNNPVVMK</sequence>
<reference evidence="3 4" key="1">
    <citation type="journal article" date="2019" name="Nat. Microbiol.">
        <title>Mediterranean grassland soil C-N compound turnover is dependent on rainfall and depth, and is mediated by genomically divergent microorganisms.</title>
        <authorList>
            <person name="Diamond S."/>
            <person name="Andeer P.F."/>
            <person name="Li Z."/>
            <person name="Crits-Christoph A."/>
            <person name="Burstein D."/>
            <person name="Anantharaman K."/>
            <person name="Lane K.R."/>
            <person name="Thomas B.C."/>
            <person name="Pan C."/>
            <person name="Northen T.R."/>
            <person name="Banfield J.F."/>
        </authorList>
    </citation>
    <scope>NUCLEOTIDE SEQUENCE [LARGE SCALE GENOMIC DNA]</scope>
    <source>
        <strain evidence="3">WS_11</strain>
    </source>
</reference>
<feature type="compositionally biased region" description="Pro residues" evidence="1">
    <location>
        <begin position="58"/>
        <end position="74"/>
    </location>
</feature>
<name>A0A538U1F9_UNCEI</name>
<evidence type="ECO:0000256" key="1">
    <source>
        <dbReference type="SAM" id="MobiDB-lite"/>
    </source>
</evidence>
<organism evidence="3 4">
    <name type="scientific">Eiseniibacteriota bacterium</name>
    <dbReference type="NCBI Taxonomy" id="2212470"/>
    <lineage>
        <taxon>Bacteria</taxon>
        <taxon>Candidatus Eiseniibacteriota</taxon>
    </lineage>
</organism>
<comment type="caution">
    <text evidence="3">The sequence shown here is derived from an EMBL/GenBank/DDBJ whole genome shotgun (WGS) entry which is preliminary data.</text>
</comment>
<dbReference type="AlphaFoldDB" id="A0A538U1F9"/>
<keyword evidence="2" id="KW-0732">Signal</keyword>
<feature type="region of interest" description="Disordered" evidence="1">
    <location>
        <begin position="34"/>
        <end position="99"/>
    </location>
</feature>
<evidence type="ECO:0000313" key="4">
    <source>
        <dbReference type="Proteomes" id="UP000319771"/>
    </source>
</evidence>
<feature type="signal peptide" evidence="2">
    <location>
        <begin position="1"/>
        <end position="19"/>
    </location>
</feature>
<evidence type="ECO:0000256" key="2">
    <source>
        <dbReference type="SAM" id="SignalP"/>
    </source>
</evidence>
<dbReference type="Proteomes" id="UP000319771">
    <property type="component" value="Unassembled WGS sequence"/>
</dbReference>